<evidence type="ECO:0000259" key="2">
    <source>
        <dbReference type="PROSITE" id="PS50097"/>
    </source>
</evidence>
<dbReference type="SUPFAM" id="SSF74924">
    <property type="entry name" value="Cap-Gly domain"/>
    <property type="match status" value="1"/>
</dbReference>
<feature type="compositionally biased region" description="Low complexity" evidence="1">
    <location>
        <begin position="722"/>
        <end position="734"/>
    </location>
</feature>
<dbReference type="PANTHER" id="PTHR22427">
    <property type="entry name" value="GH15728P"/>
    <property type="match status" value="1"/>
</dbReference>
<evidence type="ECO:0000259" key="3">
    <source>
        <dbReference type="PROSITE" id="PS50245"/>
    </source>
</evidence>
<feature type="compositionally biased region" description="Polar residues" evidence="1">
    <location>
        <begin position="739"/>
        <end position="752"/>
    </location>
</feature>
<dbReference type="SMART" id="SM00225">
    <property type="entry name" value="BTB"/>
    <property type="match status" value="1"/>
</dbReference>
<evidence type="ECO:0008006" key="6">
    <source>
        <dbReference type="Google" id="ProtNLM"/>
    </source>
</evidence>
<dbReference type="EMBL" id="HE796898">
    <property type="protein sequence ID" value="CCL98740.1"/>
    <property type="molecule type" value="Genomic_DNA"/>
</dbReference>
<evidence type="ECO:0000313" key="4">
    <source>
        <dbReference type="EMBL" id="CCL98740.1"/>
    </source>
</evidence>
<sequence length="1128" mass="122983">MAPVAPAPPALQEASHNSTVAWQDDLKALFTHAKDRFPDVVWELIDEQDGAAQGAEEVWGHKAVVYARAPPSFQARYFSFKPPPPTSPHPYSSSPTGTLPAQSALSLSLGVDYPSVSRSPSPFRAPSPSPSANLGALLRISRPINPTLFSNELEYLYTGIGFGEAFEFLFDTSESKEDEEEEDAEDARIDKLRKDLVFMWRSRLFSDIRIALSGTFSSTNHESATAIFSSHRFILVSRSPYFQTQLVTWGVNQTPGEPLTVTLPSPPFTPASLHFTLGFIYTGTLAFSNRTFDLDTAFHIMRSATYLSLDTLYDEIQARIVQEMMHGLFHAFLEFSEYEAITGRKWGTGGCRCRQCARRAPRVLEFALMDDVKNPHLERGARRALVGLFGEGWCTSEFSHLPQKTRLGILQGLSKRTTPENVFALLNAAQAALRRVEGVIEPWAEVVKDMVLAARKTIDEVLCSQADQFFEQDEWLEIMASNGAHFEDGEKVELVMESIRRGLGEKNAAMLYQTLVSSVLLRPHPTENDEAMLSSTSHVRVSVEQVRMDILRWLRRRWINVKQEGGFDALDHWAATEISHEIDVSMEDLYGSAPAIGTPRGGAGRSGTRPSIIKTDDNESASVHSLRASVLTRNTPKHGGDTIKSSGASVKSIARSTHSTVSRTSTLATSRHHTPLSGQRPDSKLTPGVTSSTPSMRSSITQSDRTSILNVTSKASRSSLPTRRNVSSSVSTNDRSSKIRSSAASVKSQASTVRRGVAGSSHLAAPSAISRPPSTMSSTTSDGSTAFETAKSDLPSSAARSRRNSAASSVSTVSVRTTGTSTPRVPRIRPSSSVSKQSTPSTKSKRPSPSPIDSSKSSPIAKRTLSTASTRSTTSTASTSPVARRVISRKPSGTPSQRSSTTANGRVHSTDKEAIANVITSKTRTSAGVSHEKQASVVSSSSASTVKESLKRKSSSDTIKESSLPVKATSDIPRGATLDIGIPCIISSKKARFRAYARYIGEVEGEAGPWVGVEVPVNDSWPGEKLEGRQWHDGTWGGIRYFDIGSMSEWEYGDDRAARRRRIDWVNNLGRDPKNTLKREGDQLSIERAKRLRSVSPAVSDMSNSESRGLFVRPQQVLYVVDAVGSDL</sequence>
<evidence type="ECO:0000313" key="5">
    <source>
        <dbReference type="Proteomes" id="UP000006352"/>
    </source>
</evidence>
<dbReference type="AlphaFoldDB" id="J4GIH5"/>
<dbReference type="CDD" id="cd18186">
    <property type="entry name" value="BTB_POZ_ZBTB_KLHL-like"/>
    <property type="match status" value="1"/>
</dbReference>
<feature type="compositionally biased region" description="Polar residues" evidence="1">
    <location>
        <begin position="688"/>
        <end position="721"/>
    </location>
</feature>
<feature type="compositionally biased region" description="Low complexity" evidence="1">
    <location>
        <begin position="795"/>
        <end position="842"/>
    </location>
</feature>
<protein>
    <recommendedName>
        <fullName evidence="6">BTB domain-containing protein</fullName>
    </recommendedName>
</protein>
<dbReference type="Pfam" id="PF01302">
    <property type="entry name" value="CAP_GLY"/>
    <property type="match status" value="1"/>
</dbReference>
<feature type="compositionally biased region" description="Low complexity" evidence="1">
    <location>
        <begin position="851"/>
        <end position="880"/>
    </location>
</feature>
<dbReference type="InterPro" id="IPR011333">
    <property type="entry name" value="SKP1/BTB/POZ_sf"/>
</dbReference>
<keyword evidence="5" id="KW-1185">Reference proteome</keyword>
<feature type="compositionally biased region" description="Low complexity" evidence="1">
    <location>
        <begin position="935"/>
        <end position="944"/>
    </location>
</feature>
<dbReference type="GeneID" id="24093651"/>
<dbReference type="OrthoDB" id="2130750at2759"/>
<gene>
    <name evidence="4" type="ORF">FIBRA_00745</name>
</gene>
<evidence type="ECO:0000256" key="1">
    <source>
        <dbReference type="SAM" id="MobiDB-lite"/>
    </source>
</evidence>
<dbReference type="PROSITE" id="PS50245">
    <property type="entry name" value="CAP_GLY_2"/>
    <property type="match status" value="1"/>
</dbReference>
<dbReference type="Proteomes" id="UP000006352">
    <property type="component" value="Unassembled WGS sequence"/>
</dbReference>
<reference evidence="4 5" key="1">
    <citation type="journal article" date="2012" name="Appl. Environ. Microbiol.">
        <title>Short-read sequencing for genomic analysis of the brown rot fungus Fibroporia radiculosa.</title>
        <authorList>
            <person name="Tang J.D."/>
            <person name="Perkins A.D."/>
            <person name="Sonstegard T.S."/>
            <person name="Schroeder S.G."/>
            <person name="Burgess S.C."/>
            <person name="Diehl S.V."/>
        </authorList>
    </citation>
    <scope>NUCLEOTIDE SEQUENCE [LARGE SCALE GENOMIC DNA]</scope>
    <source>
        <strain evidence="4 5">TFFH 294</strain>
    </source>
</reference>
<dbReference type="InParanoid" id="J4GIH5"/>
<dbReference type="PANTHER" id="PTHR22427:SF7">
    <property type="entry name" value="GH15728P"/>
    <property type="match status" value="1"/>
</dbReference>
<feature type="compositionally biased region" description="Polar residues" evidence="1">
    <location>
        <begin position="918"/>
        <end position="928"/>
    </location>
</feature>
<dbReference type="InterPro" id="IPR000938">
    <property type="entry name" value="CAP-Gly_domain"/>
</dbReference>
<dbReference type="RefSeq" id="XP_012178023.1">
    <property type="nucleotide sequence ID" value="XM_012322633.1"/>
</dbReference>
<dbReference type="Gene3D" id="2.30.30.190">
    <property type="entry name" value="CAP Gly-rich-like domain"/>
    <property type="match status" value="1"/>
</dbReference>
<name>J4GIH5_9APHY</name>
<dbReference type="PROSITE" id="PS50097">
    <property type="entry name" value="BTB"/>
    <property type="match status" value="1"/>
</dbReference>
<feature type="compositionally biased region" description="Low complexity" evidence="1">
    <location>
        <begin position="655"/>
        <end position="666"/>
    </location>
</feature>
<dbReference type="SUPFAM" id="SSF54695">
    <property type="entry name" value="POZ domain"/>
    <property type="match status" value="1"/>
</dbReference>
<accession>J4GIH5</accession>
<dbReference type="InterPro" id="IPR036859">
    <property type="entry name" value="CAP-Gly_dom_sf"/>
</dbReference>
<feature type="compositionally biased region" description="Low complexity" evidence="1">
    <location>
        <begin position="774"/>
        <end position="785"/>
    </location>
</feature>
<dbReference type="STRING" id="599839.J4GIH5"/>
<feature type="compositionally biased region" description="Basic and acidic residues" evidence="1">
    <location>
        <begin position="948"/>
        <end position="960"/>
    </location>
</feature>
<dbReference type="HOGENOM" id="CLU_002951_0_0_1"/>
<dbReference type="InterPro" id="IPR000210">
    <property type="entry name" value="BTB/POZ_dom"/>
</dbReference>
<feature type="domain" description="BTB" evidence="2">
    <location>
        <begin position="206"/>
        <end position="289"/>
    </location>
</feature>
<dbReference type="Gene3D" id="3.30.710.10">
    <property type="entry name" value="Potassium Channel Kv1.1, Chain A"/>
    <property type="match status" value="1"/>
</dbReference>
<feature type="domain" description="CAP-Gly" evidence="3">
    <location>
        <begin position="1001"/>
        <end position="1043"/>
    </location>
</feature>
<organism evidence="4 5">
    <name type="scientific">Fibroporia radiculosa</name>
    <dbReference type="NCBI Taxonomy" id="599839"/>
    <lineage>
        <taxon>Eukaryota</taxon>
        <taxon>Fungi</taxon>
        <taxon>Dikarya</taxon>
        <taxon>Basidiomycota</taxon>
        <taxon>Agaricomycotina</taxon>
        <taxon>Agaricomycetes</taxon>
        <taxon>Polyporales</taxon>
        <taxon>Fibroporiaceae</taxon>
        <taxon>Fibroporia</taxon>
    </lineage>
</organism>
<proteinExistence type="predicted"/>
<dbReference type="Pfam" id="PF00651">
    <property type="entry name" value="BTB"/>
    <property type="match status" value="1"/>
</dbReference>
<feature type="region of interest" description="Disordered" evidence="1">
    <location>
        <begin position="595"/>
        <end position="964"/>
    </location>
</feature>
<feature type="compositionally biased region" description="Polar residues" evidence="1">
    <location>
        <begin position="891"/>
        <end position="904"/>
    </location>
</feature>